<dbReference type="InterPro" id="IPR022205">
    <property type="entry name" value="DUF3732"/>
</dbReference>
<accession>A0ABW3F620</accession>
<comment type="caution">
    <text evidence="1">The sequence shown here is derived from an EMBL/GenBank/DDBJ whole genome shotgun (WGS) entry which is preliminary data.</text>
</comment>
<dbReference type="RefSeq" id="WP_379057381.1">
    <property type="nucleotide sequence ID" value="NZ_JBHTKB010000002.1"/>
</dbReference>
<evidence type="ECO:0000313" key="2">
    <source>
        <dbReference type="Proteomes" id="UP001597128"/>
    </source>
</evidence>
<reference evidence="2" key="1">
    <citation type="journal article" date="2019" name="Int. J. Syst. Evol. Microbiol.">
        <title>The Global Catalogue of Microorganisms (GCM) 10K type strain sequencing project: providing services to taxonomists for standard genome sequencing and annotation.</title>
        <authorList>
            <consortium name="The Broad Institute Genomics Platform"/>
            <consortium name="The Broad Institute Genome Sequencing Center for Infectious Disease"/>
            <person name="Wu L."/>
            <person name="Ma J."/>
        </authorList>
    </citation>
    <scope>NUCLEOTIDE SEQUENCE [LARGE SCALE GENOMIC DNA]</scope>
    <source>
        <strain evidence="2">CCUG 58412</strain>
    </source>
</reference>
<dbReference type="Proteomes" id="UP001597128">
    <property type="component" value="Unassembled WGS sequence"/>
</dbReference>
<dbReference type="EMBL" id="JBHTKB010000002">
    <property type="protein sequence ID" value="MFD0913896.1"/>
    <property type="molecule type" value="Genomic_DNA"/>
</dbReference>
<proteinExistence type="predicted"/>
<organism evidence="1 2">
    <name type="scientific">Methylophilus luteus</name>
    <dbReference type="NCBI Taxonomy" id="640108"/>
    <lineage>
        <taxon>Bacteria</taxon>
        <taxon>Pseudomonadati</taxon>
        <taxon>Pseudomonadota</taxon>
        <taxon>Betaproteobacteria</taxon>
        <taxon>Nitrosomonadales</taxon>
        <taxon>Methylophilaceae</taxon>
        <taxon>Methylophilus</taxon>
    </lineage>
</organism>
<evidence type="ECO:0000313" key="1">
    <source>
        <dbReference type="EMBL" id="MFD0913896.1"/>
    </source>
</evidence>
<keyword evidence="2" id="KW-1185">Reference proteome</keyword>
<protein>
    <submittedName>
        <fullName evidence="1">DUF3732 domain-containing protein</fullName>
    </submittedName>
</protein>
<name>A0ABW3F620_9PROT</name>
<dbReference type="Pfam" id="PF12532">
    <property type="entry name" value="DUF3732"/>
    <property type="match status" value="1"/>
</dbReference>
<sequence>MEISHLMYCHVRLFLALHRYFSELGDECSIPTILFFDKPTQVYFPNFKRDLGDSFADAKKAEKDQRIPTERPVDDDIQAVQNLFSRLSEYCIELQKELGFSPKIIVTDHADDLVLSNEVKFDTLVNGNRWRTRGFIHPIPRKAETDSSITDLPT</sequence>
<gene>
    <name evidence="1" type="ORF">ACFQ1Z_10090</name>
</gene>